<evidence type="ECO:0000256" key="2">
    <source>
        <dbReference type="ARBA" id="ARBA00004141"/>
    </source>
</evidence>
<dbReference type="EMBL" id="QKKF02033151">
    <property type="protein sequence ID" value="RZF33948.1"/>
    <property type="molecule type" value="Genomic_DNA"/>
</dbReference>
<dbReference type="AlphaFoldDB" id="A0A482WKF8"/>
<evidence type="ECO:0000256" key="1">
    <source>
        <dbReference type="ARBA" id="ARBA00001936"/>
    </source>
</evidence>
<evidence type="ECO:0000313" key="14">
    <source>
        <dbReference type="Proteomes" id="UP000291343"/>
    </source>
</evidence>
<dbReference type="GO" id="GO:0046872">
    <property type="term" value="F:metal ion binding"/>
    <property type="evidence" value="ECO:0007669"/>
    <property type="project" value="UniProtKB-KW"/>
</dbReference>
<dbReference type="PANTHER" id="PTHR13315:SF0">
    <property type="entry name" value="METALLOPHOSPHOESTERASE 1"/>
    <property type="match status" value="1"/>
</dbReference>
<comment type="cofactor">
    <cofactor evidence="1">
        <name>Mn(2+)</name>
        <dbReference type="ChEBI" id="CHEBI:29035"/>
    </cofactor>
</comment>
<dbReference type="InterPro" id="IPR004843">
    <property type="entry name" value="Calcineurin-like_PHP"/>
</dbReference>
<reference evidence="13 14" key="1">
    <citation type="journal article" date="2017" name="Gigascience">
        <title>Genome sequence of the small brown planthopper, Laodelphax striatellus.</title>
        <authorList>
            <person name="Zhu J."/>
            <person name="Jiang F."/>
            <person name="Wang X."/>
            <person name="Yang P."/>
            <person name="Bao Y."/>
            <person name="Zhao W."/>
            <person name="Wang W."/>
            <person name="Lu H."/>
            <person name="Wang Q."/>
            <person name="Cui N."/>
            <person name="Li J."/>
            <person name="Chen X."/>
            <person name="Luo L."/>
            <person name="Yu J."/>
            <person name="Kang L."/>
            <person name="Cui F."/>
        </authorList>
    </citation>
    <scope>NUCLEOTIDE SEQUENCE [LARGE SCALE GENOMIC DNA]</scope>
    <source>
        <strain evidence="13">Lst14</strain>
    </source>
</reference>
<dbReference type="GO" id="GO:0006506">
    <property type="term" value="P:GPI anchor biosynthetic process"/>
    <property type="evidence" value="ECO:0007669"/>
    <property type="project" value="InterPro"/>
</dbReference>
<comment type="caution">
    <text evidence="13">The sequence shown here is derived from an EMBL/GenBank/DDBJ whole genome shotgun (WGS) entry which is preliminary data.</text>
</comment>
<dbReference type="FunCoup" id="A0A482WKF8">
    <property type="interactions" value="784"/>
</dbReference>
<dbReference type="PANTHER" id="PTHR13315">
    <property type="entry name" value="METALLO PHOSPHOESTERASE RELATED"/>
    <property type="match status" value="1"/>
</dbReference>
<dbReference type="STRING" id="195883.A0A482WKF8"/>
<gene>
    <name evidence="13" type="ORF">LSTR_LSTR010431</name>
</gene>
<dbReference type="GO" id="GO:0016787">
    <property type="term" value="F:hydrolase activity"/>
    <property type="evidence" value="ECO:0007669"/>
    <property type="project" value="UniProtKB-KW"/>
</dbReference>
<feature type="transmembrane region" description="Helical" evidence="11">
    <location>
        <begin position="345"/>
        <end position="364"/>
    </location>
</feature>
<dbReference type="InParanoid" id="A0A482WKF8"/>
<keyword evidence="7 11" id="KW-1133">Transmembrane helix</keyword>
<name>A0A482WKF8_LAOST</name>
<dbReference type="OrthoDB" id="9984693at2759"/>
<evidence type="ECO:0000256" key="5">
    <source>
        <dbReference type="ARBA" id="ARBA00022723"/>
    </source>
</evidence>
<keyword evidence="8 11" id="KW-0472">Membrane</keyword>
<keyword evidence="14" id="KW-1185">Reference proteome</keyword>
<dbReference type="Pfam" id="PF00149">
    <property type="entry name" value="Metallophos"/>
    <property type="match status" value="1"/>
</dbReference>
<keyword evidence="4 11" id="KW-0812">Transmembrane</keyword>
<evidence type="ECO:0000256" key="3">
    <source>
        <dbReference type="ARBA" id="ARBA00008895"/>
    </source>
</evidence>
<sequence>MMNIRLKYITKIVACILSLIFVCEYVIYYITLIQCWWPELSPEHEDKSIPLKDGKEIRVMMIADTHLLGSRKGHWFDKLRREWQMYRAFQTAITLHPPDVVFVLGDLFDEGLWCSDAEFTYYVQRFHSLFHVPPGTKIFGVVGNHDIGFHYGITPYLQDRFTRAFNMPSVKLVSLKGNHFILINSMAMEGDGCFLCRPAEVQINKIIARLQCTKGIGNCSKGMALRQYSRPILLQHFPLYRESDADCNEPDEAPEDEKKQKFRERWECLSKESSEFLLFGLKPRLAVNGHTHHGCYSYHKDSDTHEFTIPSFSWRNKDNPSFMMAVLSPNNYSVSKCYIPRESTIIKLYIGGMFIIFVVAFFLYPRHNRRAHFFKIS</sequence>
<evidence type="ECO:0000256" key="4">
    <source>
        <dbReference type="ARBA" id="ARBA00022692"/>
    </source>
</evidence>
<accession>A0A482WKF8</accession>
<evidence type="ECO:0000259" key="12">
    <source>
        <dbReference type="Pfam" id="PF00149"/>
    </source>
</evidence>
<keyword evidence="6" id="KW-0378">Hydrolase</keyword>
<evidence type="ECO:0000256" key="8">
    <source>
        <dbReference type="ARBA" id="ARBA00023136"/>
    </source>
</evidence>
<dbReference type="Proteomes" id="UP000291343">
    <property type="component" value="Unassembled WGS sequence"/>
</dbReference>
<evidence type="ECO:0000256" key="11">
    <source>
        <dbReference type="SAM" id="Phobius"/>
    </source>
</evidence>
<protein>
    <recommendedName>
        <fullName evidence="10">Metallophosphoesterase 1 homolog</fullName>
    </recommendedName>
</protein>
<evidence type="ECO:0000313" key="13">
    <source>
        <dbReference type="EMBL" id="RZF33948.1"/>
    </source>
</evidence>
<proteinExistence type="inferred from homology"/>
<dbReference type="FunFam" id="3.60.21.10:FF:000081">
    <property type="entry name" value="Metallophosphoesterase 1 homolog"/>
    <property type="match status" value="1"/>
</dbReference>
<dbReference type="InterPro" id="IPR029052">
    <property type="entry name" value="Metallo-depent_PP-like"/>
</dbReference>
<dbReference type="InterPro" id="IPR033308">
    <property type="entry name" value="PGAP5/Cdc1/Ted1"/>
</dbReference>
<evidence type="ECO:0000256" key="6">
    <source>
        <dbReference type="ARBA" id="ARBA00022801"/>
    </source>
</evidence>
<evidence type="ECO:0000256" key="9">
    <source>
        <dbReference type="ARBA" id="ARBA00023211"/>
    </source>
</evidence>
<feature type="transmembrane region" description="Helical" evidence="11">
    <location>
        <begin position="12"/>
        <end position="31"/>
    </location>
</feature>
<dbReference type="Gene3D" id="3.60.21.10">
    <property type="match status" value="1"/>
</dbReference>
<comment type="subcellular location">
    <subcellularLocation>
        <location evidence="2">Membrane</location>
        <topology evidence="2">Multi-pass membrane protein</topology>
    </subcellularLocation>
</comment>
<comment type="similarity">
    <text evidence="3">Belongs to the metallophosphoesterase superfamily. MPPE1 family.</text>
</comment>
<keyword evidence="5" id="KW-0479">Metal-binding</keyword>
<organism evidence="13 14">
    <name type="scientific">Laodelphax striatellus</name>
    <name type="common">Small brown planthopper</name>
    <name type="synonym">Delphax striatella</name>
    <dbReference type="NCBI Taxonomy" id="195883"/>
    <lineage>
        <taxon>Eukaryota</taxon>
        <taxon>Metazoa</taxon>
        <taxon>Ecdysozoa</taxon>
        <taxon>Arthropoda</taxon>
        <taxon>Hexapoda</taxon>
        <taxon>Insecta</taxon>
        <taxon>Pterygota</taxon>
        <taxon>Neoptera</taxon>
        <taxon>Paraneoptera</taxon>
        <taxon>Hemiptera</taxon>
        <taxon>Auchenorrhyncha</taxon>
        <taxon>Fulgoroidea</taxon>
        <taxon>Delphacidae</taxon>
        <taxon>Criomorphinae</taxon>
        <taxon>Laodelphax</taxon>
    </lineage>
</organism>
<keyword evidence="9" id="KW-0464">Manganese</keyword>
<evidence type="ECO:0000256" key="10">
    <source>
        <dbReference type="ARBA" id="ARBA00074873"/>
    </source>
</evidence>
<feature type="domain" description="Calcineurin-like phosphoesterase" evidence="12">
    <location>
        <begin position="57"/>
        <end position="293"/>
    </location>
</feature>
<dbReference type="GO" id="GO:0016020">
    <property type="term" value="C:membrane"/>
    <property type="evidence" value="ECO:0007669"/>
    <property type="project" value="UniProtKB-SubCell"/>
</dbReference>
<dbReference type="SUPFAM" id="SSF56300">
    <property type="entry name" value="Metallo-dependent phosphatases"/>
    <property type="match status" value="1"/>
</dbReference>
<evidence type="ECO:0000256" key="7">
    <source>
        <dbReference type="ARBA" id="ARBA00022989"/>
    </source>
</evidence>